<evidence type="ECO:0000313" key="2">
    <source>
        <dbReference type="EMBL" id="ADO57399.1"/>
    </source>
</evidence>
<feature type="chain" id="PRO_5039623402" evidence="1">
    <location>
        <begin position="23"/>
        <end position="265"/>
    </location>
</feature>
<dbReference type="Proteomes" id="UP000006868">
    <property type="component" value="Chromosome"/>
</dbReference>
<feature type="signal peptide" evidence="1">
    <location>
        <begin position="1"/>
        <end position="22"/>
    </location>
</feature>
<keyword evidence="1" id="KW-0732">Signal</keyword>
<evidence type="ECO:0000313" key="3">
    <source>
        <dbReference type="Proteomes" id="UP000006868"/>
    </source>
</evidence>
<gene>
    <name evidence="2" type="ORF">PPSC2_16105</name>
</gene>
<dbReference type="PROSITE" id="PS51257">
    <property type="entry name" value="PROKAR_LIPOPROTEIN"/>
    <property type="match status" value="1"/>
</dbReference>
<dbReference type="KEGG" id="ppm:PPSC2_16105"/>
<dbReference type="HOGENOM" id="CLU_996628_0_0_9"/>
<dbReference type="AlphaFoldDB" id="E3E9C6"/>
<dbReference type="EMBL" id="CP002213">
    <property type="protein sequence ID" value="ADO57399.1"/>
    <property type="molecule type" value="Genomic_DNA"/>
</dbReference>
<evidence type="ECO:0000256" key="1">
    <source>
        <dbReference type="SAM" id="SignalP"/>
    </source>
</evidence>
<dbReference type="OrthoDB" id="517663at2"/>
<accession>E3E9C6</accession>
<dbReference type="eggNOG" id="ENOG50310MW">
    <property type="taxonomic scope" value="Bacteria"/>
</dbReference>
<sequence>MKNKTFFSLLCAFIISIMGLTACGVSSSKDHSLLSKEEFEQMYVNADQFEDRSINFYGQITYGPKENRNGIYVQVNADPKNNEKNTFVYGDSFSSFSNVKENDFIHVTGTVIEKYRYRTTHGNYTSAPAIAANKIEKSMFIDPTLSTIEVNKSVKQKGYIMTLQKVEFAEEETRIYMAIENRSTSTINYYDFYTKLVQGNKQYEPTFDRVSYTYPELQSEILPGVKTEGILTFSKIDSSKDLTLIAKGSSEELEYNPFKFKISKK</sequence>
<dbReference type="RefSeq" id="WP_013371985.1">
    <property type="nucleotide sequence ID" value="NC_014622.2"/>
</dbReference>
<reference evidence="2 3" key="1">
    <citation type="journal article" date="2011" name="J. Bacteriol.">
        <title>Complete genome sequence of Paenibacillus polymyxa SC2, a strain of plant growth-promoting Rhizobacterium with broad-spectrum antimicrobial activity.</title>
        <authorList>
            <person name="Ma M."/>
            <person name="Wang C."/>
            <person name="Ding Y."/>
            <person name="Li L."/>
            <person name="Shen D."/>
            <person name="Jiang X."/>
            <person name="Guan D."/>
            <person name="Cao F."/>
            <person name="Chen H."/>
            <person name="Feng R."/>
            <person name="Wang X."/>
            <person name="Ge Y."/>
            <person name="Yao L."/>
            <person name="Bing X."/>
            <person name="Yang X."/>
            <person name="Li J."/>
            <person name="Du B."/>
        </authorList>
    </citation>
    <scope>NUCLEOTIDE SEQUENCE [LARGE SCALE GENOMIC DNA]</scope>
    <source>
        <strain evidence="2 3">SC2</strain>
    </source>
</reference>
<proteinExistence type="predicted"/>
<protein>
    <submittedName>
        <fullName evidence="2">Uncharacterized protein</fullName>
    </submittedName>
</protein>
<organism evidence="2 3">
    <name type="scientific">Paenibacillus polymyxa (strain SC2)</name>
    <name type="common">Bacillus polymyxa</name>
    <dbReference type="NCBI Taxonomy" id="886882"/>
    <lineage>
        <taxon>Bacteria</taxon>
        <taxon>Bacillati</taxon>
        <taxon>Bacillota</taxon>
        <taxon>Bacilli</taxon>
        <taxon>Bacillales</taxon>
        <taxon>Paenibacillaceae</taxon>
        <taxon>Paenibacillus</taxon>
    </lineage>
</organism>
<name>E3E9C6_PAEPS</name>
<dbReference type="PATRIC" id="fig|886882.15.peg.3441"/>